<dbReference type="GO" id="GO:0017059">
    <property type="term" value="C:serine palmitoyltransferase complex"/>
    <property type="evidence" value="ECO:0007669"/>
    <property type="project" value="TreeGrafter"/>
</dbReference>
<comment type="similarity">
    <text evidence="9">Belongs to the SPTSS family. SPTSSA subfamily.</text>
</comment>
<dbReference type="AlphaFoldDB" id="A0A1W0X3V4"/>
<evidence type="ECO:0000256" key="8">
    <source>
        <dbReference type="ARBA" id="ARBA00023136"/>
    </source>
</evidence>
<sequence>MGTNSNHRGSKSATTTTTTTTKWTYSDSEPVPKQWQFNLKEMTWRDKVNFWYLRYLVISGTFMLEPWERRLFDSFVLGFGGMAAYAAYLYLPAYGMSFCSGLWVALLETARRFSALST</sequence>
<evidence type="ECO:0000256" key="7">
    <source>
        <dbReference type="ARBA" id="ARBA00023098"/>
    </source>
</evidence>
<organism evidence="12 13">
    <name type="scientific">Hypsibius exemplaris</name>
    <name type="common">Freshwater tardigrade</name>
    <dbReference type="NCBI Taxonomy" id="2072580"/>
    <lineage>
        <taxon>Eukaryota</taxon>
        <taxon>Metazoa</taxon>
        <taxon>Ecdysozoa</taxon>
        <taxon>Tardigrada</taxon>
        <taxon>Eutardigrada</taxon>
        <taxon>Parachela</taxon>
        <taxon>Hypsibioidea</taxon>
        <taxon>Hypsibiidae</taxon>
        <taxon>Hypsibius</taxon>
    </lineage>
</organism>
<evidence type="ECO:0000256" key="10">
    <source>
        <dbReference type="SAM" id="MobiDB-lite"/>
    </source>
</evidence>
<keyword evidence="7" id="KW-0443">Lipid metabolism</keyword>
<dbReference type="OrthoDB" id="10003551at2759"/>
<feature type="region of interest" description="Disordered" evidence="10">
    <location>
        <begin position="1"/>
        <end position="28"/>
    </location>
</feature>
<keyword evidence="4" id="KW-0256">Endoplasmic reticulum</keyword>
<dbReference type="GO" id="GO:0005789">
    <property type="term" value="C:endoplasmic reticulum membrane"/>
    <property type="evidence" value="ECO:0007669"/>
    <property type="project" value="UniProtKB-SubCell"/>
</dbReference>
<keyword evidence="6 11" id="KW-1133">Transmembrane helix</keyword>
<gene>
    <name evidence="12" type="ORF">BV898_04044</name>
</gene>
<dbReference type="Proteomes" id="UP000192578">
    <property type="component" value="Unassembled WGS sequence"/>
</dbReference>
<dbReference type="InterPro" id="IPR051900">
    <property type="entry name" value="SPT_small_subunit"/>
</dbReference>
<evidence type="ECO:0000256" key="1">
    <source>
        <dbReference type="ARBA" id="ARBA00004477"/>
    </source>
</evidence>
<comment type="caution">
    <text evidence="12">The sequence shown here is derived from an EMBL/GenBank/DDBJ whole genome shotgun (WGS) entry which is preliminary data.</text>
</comment>
<dbReference type="Pfam" id="PF11779">
    <property type="entry name" value="SPT_ssu-like"/>
    <property type="match status" value="1"/>
</dbReference>
<comment type="subcellular location">
    <subcellularLocation>
        <location evidence="1">Endoplasmic reticulum membrane</location>
        <topology evidence="1">Multi-pass membrane protein</topology>
    </subcellularLocation>
</comment>
<keyword evidence="3 11" id="KW-0812">Transmembrane</keyword>
<dbReference type="EMBL" id="MTYJ01000019">
    <property type="protein sequence ID" value="OQV22195.1"/>
    <property type="molecule type" value="Genomic_DNA"/>
</dbReference>
<dbReference type="InterPro" id="IPR024512">
    <property type="entry name" value="Ser_palmitoyltrfase_ssu-like"/>
</dbReference>
<evidence type="ECO:0000256" key="9">
    <source>
        <dbReference type="ARBA" id="ARBA00038370"/>
    </source>
</evidence>
<keyword evidence="13" id="KW-1185">Reference proteome</keyword>
<feature type="transmembrane region" description="Helical" evidence="11">
    <location>
        <begin position="50"/>
        <end position="67"/>
    </location>
</feature>
<evidence type="ECO:0000313" key="12">
    <source>
        <dbReference type="EMBL" id="OQV22195.1"/>
    </source>
</evidence>
<protein>
    <submittedName>
        <fullName evidence="12">Uncharacterized protein</fullName>
    </submittedName>
</protein>
<evidence type="ECO:0000256" key="2">
    <source>
        <dbReference type="ARBA" id="ARBA00005189"/>
    </source>
</evidence>
<reference evidence="13" key="1">
    <citation type="submission" date="2017-01" db="EMBL/GenBank/DDBJ databases">
        <title>Comparative genomics of anhydrobiosis in the tardigrade Hypsibius dujardini.</title>
        <authorList>
            <person name="Yoshida Y."/>
            <person name="Koutsovoulos G."/>
            <person name="Laetsch D."/>
            <person name="Stevens L."/>
            <person name="Kumar S."/>
            <person name="Horikawa D."/>
            <person name="Ishino K."/>
            <person name="Komine S."/>
            <person name="Tomita M."/>
            <person name="Blaxter M."/>
            <person name="Arakawa K."/>
        </authorList>
    </citation>
    <scope>NUCLEOTIDE SEQUENCE [LARGE SCALE GENOMIC DNA]</scope>
    <source>
        <strain evidence="13">Z151</strain>
    </source>
</reference>
<dbReference type="GO" id="GO:0004758">
    <property type="term" value="F:serine C-palmitoyltransferase activity"/>
    <property type="evidence" value="ECO:0007669"/>
    <property type="project" value="TreeGrafter"/>
</dbReference>
<comment type="pathway">
    <text evidence="2">Lipid metabolism.</text>
</comment>
<dbReference type="GO" id="GO:0046513">
    <property type="term" value="P:ceramide biosynthetic process"/>
    <property type="evidence" value="ECO:0007669"/>
    <property type="project" value="TreeGrafter"/>
</dbReference>
<evidence type="ECO:0000256" key="5">
    <source>
        <dbReference type="ARBA" id="ARBA00022919"/>
    </source>
</evidence>
<accession>A0A1W0X3V4</accession>
<feature type="compositionally biased region" description="Polar residues" evidence="10">
    <location>
        <begin position="1"/>
        <end position="13"/>
    </location>
</feature>
<keyword evidence="5" id="KW-0746">Sphingolipid metabolism</keyword>
<name>A0A1W0X3V4_HYPEX</name>
<proteinExistence type="inferred from homology"/>
<dbReference type="PANTHER" id="PTHR47084:SF1">
    <property type="entry name" value="SERINE PALMITOYLTRANSFERASE SMALL SUBUNIT A"/>
    <property type="match status" value="1"/>
</dbReference>
<evidence type="ECO:0000256" key="3">
    <source>
        <dbReference type="ARBA" id="ARBA00022692"/>
    </source>
</evidence>
<keyword evidence="8 11" id="KW-0472">Membrane</keyword>
<feature type="transmembrane region" description="Helical" evidence="11">
    <location>
        <begin position="87"/>
        <end position="107"/>
    </location>
</feature>
<dbReference type="PANTHER" id="PTHR47084">
    <property type="entry name" value="SERINE PALMITOYLTRANSFERASE SMALL SUBUNIT A"/>
    <property type="match status" value="1"/>
</dbReference>
<evidence type="ECO:0000256" key="6">
    <source>
        <dbReference type="ARBA" id="ARBA00022989"/>
    </source>
</evidence>
<evidence type="ECO:0000256" key="4">
    <source>
        <dbReference type="ARBA" id="ARBA00022824"/>
    </source>
</evidence>
<evidence type="ECO:0000313" key="13">
    <source>
        <dbReference type="Proteomes" id="UP000192578"/>
    </source>
</evidence>
<evidence type="ECO:0000256" key="11">
    <source>
        <dbReference type="SAM" id="Phobius"/>
    </source>
</evidence>